<dbReference type="AlphaFoldDB" id="A0A964XLF4"/>
<evidence type="ECO:0000256" key="1">
    <source>
        <dbReference type="SAM" id="MobiDB-lite"/>
    </source>
</evidence>
<dbReference type="InterPro" id="IPR026467">
    <property type="entry name" value="Ser/Gly_Cys_C_dom"/>
</dbReference>
<evidence type="ECO:0000256" key="2">
    <source>
        <dbReference type="SAM" id="Phobius"/>
    </source>
</evidence>
<reference evidence="3" key="1">
    <citation type="submission" date="2020-01" db="EMBL/GenBank/DDBJ databases">
        <title>Whole-genome analyses of novel actinobacteria.</title>
        <authorList>
            <person name="Sahin N."/>
        </authorList>
    </citation>
    <scope>NUCLEOTIDE SEQUENCE</scope>
    <source>
        <strain evidence="3">YC537</strain>
    </source>
</reference>
<evidence type="ECO:0000313" key="4">
    <source>
        <dbReference type="Proteomes" id="UP000598297"/>
    </source>
</evidence>
<evidence type="ECO:0000313" key="3">
    <source>
        <dbReference type="EMBL" id="NBE51682.1"/>
    </source>
</evidence>
<comment type="caution">
    <text evidence="3">The sequence shown here is derived from an EMBL/GenBank/DDBJ whole genome shotgun (WGS) entry which is preliminary data.</text>
</comment>
<keyword evidence="2" id="KW-1133">Transmembrane helix</keyword>
<keyword evidence="2" id="KW-0472">Membrane</keyword>
<sequence length="329" mass="32084">MPLLTLLYYLGVGGASVALVIAVVKARSTGAPMYASPVDPLEAAFLAGGPGRVADTALTAMHADGRLVLAGPGVVGVQHAVAHHPVESAVLDAHAAAPSGALHWLRIGVMRSPAVQLLGDGLAQRGLLVRPGELQPARRWAFGLTIASIVSFPLAIVLTVIQFAGSDDSFSVPFVFQVIPALLIGFIVGSTCMAMTSARLTGAGKVALARFRSLDNGFDPVHTVACQGPRGVQDPMLRAQLTSAGRMRAHSPAAQASAGGGVVFIGDTTVTWCGGGGSGCGGSSCGGGSGGGGSSCGGSSGSSCGGSSGGSSCGGSSGGSSCGGGGGGD</sequence>
<gene>
    <name evidence="3" type="ORF">GUY60_09620</name>
</gene>
<dbReference type="Proteomes" id="UP000598297">
    <property type="component" value="Unassembled WGS sequence"/>
</dbReference>
<accession>A0A964XLF4</accession>
<protein>
    <submittedName>
        <fullName evidence="3">TIGR04222 domain-containing membrane protein</fullName>
    </submittedName>
</protein>
<keyword evidence="2" id="KW-0812">Transmembrane</keyword>
<dbReference type="OrthoDB" id="4241909at2"/>
<name>A0A964XLF4_9ACTN</name>
<proteinExistence type="predicted"/>
<feature type="region of interest" description="Disordered" evidence="1">
    <location>
        <begin position="290"/>
        <end position="329"/>
    </location>
</feature>
<feature type="transmembrane region" description="Helical" evidence="2">
    <location>
        <begin position="6"/>
        <end position="24"/>
    </location>
</feature>
<feature type="transmembrane region" description="Helical" evidence="2">
    <location>
        <begin position="170"/>
        <end position="189"/>
    </location>
</feature>
<feature type="transmembrane region" description="Helical" evidence="2">
    <location>
        <begin position="140"/>
        <end position="164"/>
    </location>
</feature>
<keyword evidence="4" id="KW-1185">Reference proteome</keyword>
<dbReference type="EMBL" id="JAAAHS010000049">
    <property type="protein sequence ID" value="NBE51682.1"/>
    <property type="molecule type" value="Genomic_DNA"/>
</dbReference>
<organism evidence="3 4">
    <name type="scientific">Streptomyces boluensis</name>
    <dbReference type="NCBI Taxonomy" id="1775135"/>
    <lineage>
        <taxon>Bacteria</taxon>
        <taxon>Bacillati</taxon>
        <taxon>Actinomycetota</taxon>
        <taxon>Actinomycetes</taxon>
        <taxon>Kitasatosporales</taxon>
        <taxon>Streptomycetaceae</taxon>
        <taxon>Streptomyces</taxon>
    </lineage>
</organism>
<dbReference type="NCBIfam" id="TIGR04222">
    <property type="entry name" value="near_uncomplex"/>
    <property type="match status" value="1"/>
</dbReference>